<dbReference type="Gene3D" id="3.30.565.10">
    <property type="entry name" value="Histidine kinase-like ATPase, C-terminal domain"/>
    <property type="match status" value="1"/>
</dbReference>
<dbReference type="InterPro" id="IPR004358">
    <property type="entry name" value="Sig_transdc_His_kin-like_C"/>
</dbReference>
<dbReference type="InterPro" id="IPR036097">
    <property type="entry name" value="HisK_dim/P_sf"/>
</dbReference>
<dbReference type="Gene3D" id="3.30.450.20">
    <property type="entry name" value="PAS domain"/>
    <property type="match status" value="4"/>
</dbReference>
<evidence type="ECO:0000256" key="5">
    <source>
        <dbReference type="ARBA" id="ARBA00022741"/>
    </source>
</evidence>
<dbReference type="GO" id="GO:0000155">
    <property type="term" value="F:phosphorelay sensor kinase activity"/>
    <property type="evidence" value="ECO:0007669"/>
    <property type="project" value="InterPro"/>
</dbReference>
<evidence type="ECO:0000313" key="13">
    <source>
        <dbReference type="Proteomes" id="UP000093309"/>
    </source>
</evidence>
<dbReference type="SMART" id="SM00086">
    <property type="entry name" value="PAC"/>
    <property type="match status" value="3"/>
</dbReference>
<dbReference type="InterPro" id="IPR000700">
    <property type="entry name" value="PAS-assoc_C"/>
</dbReference>
<dbReference type="Pfam" id="PF13426">
    <property type="entry name" value="PAS_9"/>
    <property type="match status" value="1"/>
</dbReference>
<feature type="domain" description="PAS" evidence="10">
    <location>
        <begin position="1"/>
        <end position="48"/>
    </location>
</feature>
<dbReference type="Gene3D" id="2.10.70.100">
    <property type="match status" value="2"/>
</dbReference>
<dbReference type="Pfam" id="PF08447">
    <property type="entry name" value="PAS_3"/>
    <property type="match status" value="2"/>
</dbReference>
<evidence type="ECO:0000259" key="10">
    <source>
        <dbReference type="PROSITE" id="PS50112"/>
    </source>
</evidence>
<dbReference type="SUPFAM" id="SSF55874">
    <property type="entry name" value="ATPase domain of HSP90 chaperone/DNA topoisomerase II/histidine kinase"/>
    <property type="match status" value="1"/>
</dbReference>
<sequence length="703" mass="80356">MNMFEENASIGFIILDSNWHFIYANECGASMLNRSPEELLGKMAWAEFPNAIRHACYSHFHQARRERKEMAFKEYVKPSNQWIHVNVYPVADHLHIVIRKIEMLEKHIAIENEMFKKYTAYVQDLITLTTEDGILLFVSPSIKQLLGYEQNEMYGSSVLAFCHPEDIDLLTRIFKDDHVYGANNHGIITCRFLHKRGWYVWFENNFKWLLNEEGKRSQKLGIWRDISARKIVEERFVQAQRLGQFGSFERNLNEQTIMWSDEMFRIHALKAANVIHVSEAIAFILPDDREKVGLSIQEAIQLGQSDVEYRIVRQDGEIRYLRSQIERVFLDGGSRAVRGLVHDITEYKIIEAELIQSKAKLEIAQEIAGLGHYEWDVISNSVYLSDELISLFGCQVDISTIQRLPLEALLDNIHPEDISTMKLALKDALQHGSLDLVYRIVVGGNIRILHTLARTSYDEWGRALCLFGTVQDITIQRQTEELLRKTEKLNVAGQLAAGIAHEIRNPLTALKGFTKLMCNANDESKLRYYHIMQEEFNRIELILGELLILAKPQAVAYMPYDTLLILNEVIQLLNTEAIMNNVEIELVANSILPLVKCERNQLKQVFVNVIKNAVEAMPTGGSLTITAGRHNSGVELAFVDQGQGISEERLPRIGEPFYTTKEKGTGLGMMVSFAIMEEHHGRIHYQSTVGVGTTVTIHLPAYT</sequence>
<evidence type="ECO:0000256" key="3">
    <source>
        <dbReference type="ARBA" id="ARBA00022553"/>
    </source>
</evidence>
<dbReference type="InterPro" id="IPR052162">
    <property type="entry name" value="Sensor_kinase/Photoreceptor"/>
</dbReference>
<dbReference type="AlphaFoldDB" id="A0A1C1A8T3"/>
<dbReference type="InterPro" id="IPR036890">
    <property type="entry name" value="HATPase_C_sf"/>
</dbReference>
<dbReference type="EMBL" id="LYPC01000002">
    <property type="protein sequence ID" value="OCT16997.1"/>
    <property type="molecule type" value="Genomic_DNA"/>
</dbReference>
<dbReference type="Pfam" id="PF00512">
    <property type="entry name" value="HisKA"/>
    <property type="match status" value="1"/>
</dbReference>
<keyword evidence="7" id="KW-0067">ATP-binding</keyword>
<feature type="domain" description="Histidine kinase" evidence="9">
    <location>
        <begin position="498"/>
        <end position="703"/>
    </location>
</feature>
<dbReference type="InterPro" id="IPR001610">
    <property type="entry name" value="PAC"/>
</dbReference>
<evidence type="ECO:0000259" key="9">
    <source>
        <dbReference type="PROSITE" id="PS50109"/>
    </source>
</evidence>
<dbReference type="InterPro" id="IPR005467">
    <property type="entry name" value="His_kinase_dom"/>
</dbReference>
<gene>
    <name evidence="12" type="ORF">A8709_23670</name>
</gene>
<dbReference type="PROSITE" id="PS50112">
    <property type="entry name" value="PAS"/>
    <property type="match status" value="2"/>
</dbReference>
<dbReference type="CDD" id="cd00130">
    <property type="entry name" value="PAS"/>
    <property type="match status" value="3"/>
</dbReference>
<feature type="domain" description="PAC" evidence="11">
    <location>
        <begin position="430"/>
        <end position="485"/>
    </location>
</feature>
<evidence type="ECO:0000256" key="6">
    <source>
        <dbReference type="ARBA" id="ARBA00022777"/>
    </source>
</evidence>
<dbReference type="PROSITE" id="PS50109">
    <property type="entry name" value="HIS_KIN"/>
    <property type="match status" value="1"/>
</dbReference>
<keyword evidence="6" id="KW-0418">Kinase</keyword>
<name>A0A1C1A8T3_9BACL</name>
<dbReference type="RefSeq" id="WP_065850255.1">
    <property type="nucleotide sequence ID" value="NZ_LYPC01000002.1"/>
</dbReference>
<feature type="domain" description="PAS" evidence="10">
    <location>
        <begin position="111"/>
        <end position="175"/>
    </location>
</feature>
<dbReference type="SMART" id="SM00387">
    <property type="entry name" value="HATPase_c"/>
    <property type="match status" value="1"/>
</dbReference>
<keyword evidence="5" id="KW-0547">Nucleotide-binding</keyword>
<feature type="domain" description="PAC" evidence="11">
    <location>
        <begin position="186"/>
        <end position="238"/>
    </location>
</feature>
<evidence type="ECO:0000259" key="11">
    <source>
        <dbReference type="PROSITE" id="PS50113"/>
    </source>
</evidence>
<dbReference type="CDD" id="cd00082">
    <property type="entry name" value="HisKA"/>
    <property type="match status" value="1"/>
</dbReference>
<dbReference type="NCBIfam" id="TIGR00229">
    <property type="entry name" value="sensory_box"/>
    <property type="match status" value="2"/>
</dbReference>
<dbReference type="PRINTS" id="PR00344">
    <property type="entry name" value="BCTRLSENSOR"/>
</dbReference>
<dbReference type="Pfam" id="PF02518">
    <property type="entry name" value="HATPase_c"/>
    <property type="match status" value="1"/>
</dbReference>
<dbReference type="InterPro" id="IPR000014">
    <property type="entry name" value="PAS"/>
</dbReference>
<keyword evidence="13" id="KW-1185">Reference proteome</keyword>
<dbReference type="InterPro" id="IPR035965">
    <property type="entry name" value="PAS-like_dom_sf"/>
</dbReference>
<accession>A0A1C1A8T3</accession>
<comment type="catalytic activity">
    <reaction evidence="1">
        <text>ATP + protein L-histidine = ADP + protein N-phospho-L-histidine.</text>
        <dbReference type="EC" id="2.7.13.3"/>
    </reaction>
</comment>
<dbReference type="PANTHER" id="PTHR43304:SF1">
    <property type="entry name" value="PAC DOMAIN-CONTAINING PROTEIN"/>
    <property type="match status" value="1"/>
</dbReference>
<dbReference type="EC" id="2.7.13.3" evidence="2"/>
<evidence type="ECO:0000256" key="7">
    <source>
        <dbReference type="ARBA" id="ARBA00022840"/>
    </source>
</evidence>
<dbReference type="SMART" id="SM00388">
    <property type="entry name" value="HisKA"/>
    <property type="match status" value="1"/>
</dbReference>
<evidence type="ECO:0000256" key="8">
    <source>
        <dbReference type="ARBA" id="ARBA00023012"/>
    </source>
</evidence>
<keyword evidence="3" id="KW-0597">Phosphoprotein</keyword>
<comment type="caution">
    <text evidence="12">The sequence shown here is derived from an EMBL/GenBank/DDBJ whole genome shotgun (WGS) entry which is preliminary data.</text>
</comment>
<evidence type="ECO:0000256" key="4">
    <source>
        <dbReference type="ARBA" id="ARBA00022679"/>
    </source>
</evidence>
<dbReference type="GO" id="GO:0005524">
    <property type="term" value="F:ATP binding"/>
    <property type="evidence" value="ECO:0007669"/>
    <property type="project" value="UniProtKB-KW"/>
</dbReference>
<proteinExistence type="predicted"/>
<keyword evidence="4" id="KW-0808">Transferase</keyword>
<dbReference type="Gene3D" id="1.10.287.130">
    <property type="match status" value="1"/>
</dbReference>
<dbReference type="SUPFAM" id="SSF55785">
    <property type="entry name" value="PYP-like sensor domain (PAS domain)"/>
    <property type="match status" value="4"/>
</dbReference>
<organism evidence="12 13">
    <name type="scientific">Paenibacillus pectinilyticus</name>
    <dbReference type="NCBI Taxonomy" id="512399"/>
    <lineage>
        <taxon>Bacteria</taxon>
        <taxon>Bacillati</taxon>
        <taxon>Bacillota</taxon>
        <taxon>Bacilli</taxon>
        <taxon>Bacillales</taxon>
        <taxon>Paenibacillaceae</taxon>
        <taxon>Paenibacillus</taxon>
    </lineage>
</organism>
<feature type="domain" description="PAC" evidence="11">
    <location>
        <begin position="305"/>
        <end position="356"/>
    </location>
</feature>
<reference evidence="13" key="1">
    <citation type="submission" date="2016-05" db="EMBL/GenBank/DDBJ databases">
        <title>Paenibacillus oryzae. sp. nov., isolated from the rice root.</title>
        <authorList>
            <person name="Zhang J."/>
            <person name="Zhang X."/>
        </authorList>
    </citation>
    <scope>NUCLEOTIDE SEQUENCE [LARGE SCALE GENOMIC DNA]</scope>
    <source>
        <strain evidence="13">KCTC13222</strain>
    </source>
</reference>
<dbReference type="STRING" id="512399.A8709_23670"/>
<dbReference type="PANTHER" id="PTHR43304">
    <property type="entry name" value="PHYTOCHROME-LIKE PROTEIN CPH1"/>
    <property type="match status" value="1"/>
</dbReference>
<protein>
    <recommendedName>
        <fullName evidence="2">histidine kinase</fullName>
        <ecNumber evidence="2">2.7.13.3</ecNumber>
    </recommendedName>
</protein>
<evidence type="ECO:0000256" key="1">
    <source>
        <dbReference type="ARBA" id="ARBA00000085"/>
    </source>
</evidence>
<dbReference type="SMART" id="SM00091">
    <property type="entry name" value="PAS"/>
    <property type="match status" value="4"/>
</dbReference>
<dbReference type="InterPro" id="IPR013655">
    <property type="entry name" value="PAS_fold_3"/>
</dbReference>
<dbReference type="SUPFAM" id="SSF47384">
    <property type="entry name" value="Homodimeric domain of signal transducing histidine kinase"/>
    <property type="match status" value="1"/>
</dbReference>
<dbReference type="Proteomes" id="UP000093309">
    <property type="component" value="Unassembled WGS sequence"/>
</dbReference>
<keyword evidence="8" id="KW-0902">Two-component regulatory system</keyword>
<dbReference type="InterPro" id="IPR003661">
    <property type="entry name" value="HisK_dim/P_dom"/>
</dbReference>
<dbReference type="PROSITE" id="PS50113">
    <property type="entry name" value="PAC"/>
    <property type="match status" value="3"/>
</dbReference>
<dbReference type="InterPro" id="IPR003594">
    <property type="entry name" value="HATPase_dom"/>
</dbReference>
<evidence type="ECO:0000313" key="12">
    <source>
        <dbReference type="EMBL" id="OCT16997.1"/>
    </source>
</evidence>
<evidence type="ECO:0000256" key="2">
    <source>
        <dbReference type="ARBA" id="ARBA00012438"/>
    </source>
</evidence>